<dbReference type="PANTHER" id="PTHR46558:SF11">
    <property type="entry name" value="HTH-TYPE TRANSCRIPTIONAL REGULATOR XRE"/>
    <property type="match status" value="1"/>
</dbReference>
<feature type="domain" description="HTH cro/C1-type" evidence="2">
    <location>
        <begin position="6"/>
        <end position="60"/>
    </location>
</feature>
<protein>
    <submittedName>
        <fullName evidence="3">Transcriptional regulator</fullName>
    </submittedName>
</protein>
<dbReference type="SUPFAM" id="SSF47413">
    <property type="entry name" value="lambda repressor-like DNA-binding domains"/>
    <property type="match status" value="1"/>
</dbReference>
<evidence type="ECO:0000259" key="2">
    <source>
        <dbReference type="PROSITE" id="PS50943"/>
    </source>
</evidence>
<accession>R6MVA4</accession>
<dbReference type="Gene3D" id="1.10.260.40">
    <property type="entry name" value="lambda repressor-like DNA-binding domains"/>
    <property type="match status" value="1"/>
</dbReference>
<comment type="caution">
    <text evidence="3">The sequence shown here is derived from an EMBL/GenBank/DDBJ whole genome shotgun (WGS) entry which is preliminary data.</text>
</comment>
<proteinExistence type="predicted"/>
<dbReference type="InterPro" id="IPR001387">
    <property type="entry name" value="Cro/C1-type_HTH"/>
</dbReference>
<dbReference type="PROSITE" id="PS50943">
    <property type="entry name" value="HTH_CROC1"/>
    <property type="match status" value="1"/>
</dbReference>
<dbReference type="EMBL" id="CBEP010000014">
    <property type="protein sequence ID" value="CDC03688.1"/>
    <property type="molecule type" value="Genomic_DNA"/>
</dbReference>
<evidence type="ECO:0000256" key="1">
    <source>
        <dbReference type="ARBA" id="ARBA00023125"/>
    </source>
</evidence>
<keyword evidence="1" id="KW-0238">DNA-binding</keyword>
<name>R6MVA4_9FIRM</name>
<dbReference type="Pfam" id="PF01381">
    <property type="entry name" value="HTH_3"/>
    <property type="match status" value="1"/>
</dbReference>
<reference evidence="3" key="1">
    <citation type="submission" date="2012-11" db="EMBL/GenBank/DDBJ databases">
        <title>Dependencies among metagenomic species, viruses, plasmids and units of genetic variation.</title>
        <authorList>
            <person name="Nielsen H.B."/>
            <person name="Almeida M."/>
            <person name="Juncker A.S."/>
            <person name="Rasmussen S."/>
            <person name="Li J."/>
            <person name="Sunagawa S."/>
            <person name="Plichta D."/>
            <person name="Gautier L."/>
            <person name="Le Chatelier E."/>
            <person name="Peletier E."/>
            <person name="Bonde I."/>
            <person name="Nielsen T."/>
            <person name="Manichanh C."/>
            <person name="Arumugam M."/>
            <person name="Batto J."/>
            <person name="Santos M.B.Q.D."/>
            <person name="Blom N."/>
            <person name="Borruel N."/>
            <person name="Burgdorf K.S."/>
            <person name="Boumezbeur F."/>
            <person name="Casellas F."/>
            <person name="Dore J."/>
            <person name="Guarner F."/>
            <person name="Hansen T."/>
            <person name="Hildebrand F."/>
            <person name="Kaas R.S."/>
            <person name="Kennedy S."/>
            <person name="Kristiansen K."/>
            <person name="Kultima J.R."/>
            <person name="Leonard P."/>
            <person name="Levenez F."/>
            <person name="Lund O."/>
            <person name="Moumen B."/>
            <person name="Le Paslier D."/>
            <person name="Pons N."/>
            <person name="Pedersen O."/>
            <person name="Prifti E."/>
            <person name="Qin J."/>
            <person name="Raes J."/>
            <person name="Tap J."/>
            <person name="Tims S."/>
            <person name="Ussery D.W."/>
            <person name="Yamada T."/>
            <person name="MetaHit consortium"/>
            <person name="Renault P."/>
            <person name="Sicheritz-Ponten T."/>
            <person name="Bork P."/>
            <person name="Wang J."/>
            <person name="Brunak S."/>
            <person name="Ehrlich S.D."/>
        </authorList>
    </citation>
    <scope>NUCLEOTIDE SEQUENCE [LARGE SCALE GENOMIC DNA]</scope>
</reference>
<dbReference type="PANTHER" id="PTHR46558">
    <property type="entry name" value="TRACRIPTIONAL REGULATORY PROTEIN-RELATED-RELATED"/>
    <property type="match status" value="1"/>
</dbReference>
<organism evidence="3 4">
    <name type="scientific">[Clostridium] leptum CAG:27</name>
    <dbReference type="NCBI Taxonomy" id="1263068"/>
    <lineage>
        <taxon>Bacteria</taxon>
        <taxon>Bacillati</taxon>
        <taxon>Bacillota</taxon>
        <taxon>Clostridia</taxon>
        <taxon>Eubacteriales</taxon>
        <taxon>Oscillospiraceae</taxon>
        <taxon>Oscillospiraceae incertae sedis</taxon>
    </lineage>
</organism>
<dbReference type="SMART" id="SM00530">
    <property type="entry name" value="HTH_XRE"/>
    <property type="match status" value="1"/>
</dbReference>
<evidence type="ECO:0000313" key="3">
    <source>
        <dbReference type="EMBL" id="CDC03688.1"/>
    </source>
</evidence>
<dbReference type="InterPro" id="IPR010982">
    <property type="entry name" value="Lambda_DNA-bd_dom_sf"/>
</dbReference>
<gene>
    <name evidence="3" type="ORF">BN578_01689</name>
</gene>
<dbReference type="Proteomes" id="UP000018168">
    <property type="component" value="Unassembled WGS sequence"/>
</dbReference>
<evidence type="ECO:0000313" key="4">
    <source>
        <dbReference type="Proteomes" id="UP000018168"/>
    </source>
</evidence>
<dbReference type="GO" id="GO:0003677">
    <property type="term" value="F:DNA binding"/>
    <property type="evidence" value="ECO:0007669"/>
    <property type="project" value="UniProtKB-KW"/>
</dbReference>
<sequence>MNNYHLKELRKKRGYTQQQVADELGVTKATISKYENGLRDINRTNIEKLSKLFKVDPIYILTGKSDTDWENIFEEDRQESEKQDREYWKTILFTGAISQVAPLLDQLNDEGQQKAIERVQELTEIPRYQKDKTP</sequence>
<dbReference type="AlphaFoldDB" id="R6MVA4"/>
<dbReference type="CDD" id="cd00093">
    <property type="entry name" value="HTH_XRE"/>
    <property type="match status" value="1"/>
</dbReference>